<dbReference type="InterPro" id="IPR014745">
    <property type="entry name" value="MHC_II_a/b_N"/>
</dbReference>
<evidence type="ECO:0000256" key="1">
    <source>
        <dbReference type="ARBA" id="ARBA00023180"/>
    </source>
</evidence>
<sequence>LSSALTGVFQEMKTRECHFINGTENVRYVRRDIYNRKQYMIFDSDVGVFVGDTPYGEIQAWCRNRDPEILEDHRAAVDTFCRAGYELAAPFLTAH</sequence>
<feature type="domain" description="MHC class II beta chain N-terminal" evidence="2">
    <location>
        <begin position="15"/>
        <end position="89"/>
    </location>
</feature>
<evidence type="ECO:0000313" key="4">
    <source>
        <dbReference type="Proteomes" id="UP000564784"/>
    </source>
</evidence>
<dbReference type="GO" id="GO:0019882">
    <property type="term" value="P:antigen processing and presentation"/>
    <property type="evidence" value="ECO:0007669"/>
    <property type="project" value="InterPro"/>
</dbReference>
<feature type="non-terminal residue" evidence="3">
    <location>
        <position position="1"/>
    </location>
</feature>
<dbReference type="GO" id="GO:0006955">
    <property type="term" value="P:immune response"/>
    <property type="evidence" value="ECO:0007669"/>
    <property type="project" value="InterPro"/>
</dbReference>
<dbReference type="Gene3D" id="3.10.320.10">
    <property type="entry name" value="Class II Histocompatibility Antigen, M Beta Chain, Chain B, domain 1"/>
    <property type="match status" value="1"/>
</dbReference>
<keyword evidence="4" id="KW-1185">Reference proteome</keyword>
<protein>
    <submittedName>
        <fullName evidence="3">HB2L protein</fullName>
    </submittedName>
</protein>
<name>A0A7K7IFH6_LOXCU</name>
<comment type="caution">
    <text evidence="3">The sequence shown here is derived from an EMBL/GenBank/DDBJ whole genome shotgun (WGS) entry which is preliminary data.</text>
</comment>
<dbReference type="InterPro" id="IPR000353">
    <property type="entry name" value="MHC_II_b_N"/>
</dbReference>
<dbReference type="SUPFAM" id="SSF54452">
    <property type="entry name" value="MHC antigen-recognition domain"/>
    <property type="match status" value="1"/>
</dbReference>
<accession>A0A7K7IFH6</accession>
<proteinExistence type="predicted"/>
<keyword evidence="1" id="KW-0325">Glycoprotein</keyword>
<dbReference type="SMART" id="SM00921">
    <property type="entry name" value="MHC_II_beta"/>
    <property type="match status" value="1"/>
</dbReference>
<dbReference type="InterPro" id="IPR011162">
    <property type="entry name" value="MHC_I/II-like_Ag-recog"/>
</dbReference>
<dbReference type="Pfam" id="PF00969">
    <property type="entry name" value="MHC_II_beta"/>
    <property type="match status" value="1"/>
</dbReference>
<dbReference type="GO" id="GO:0042613">
    <property type="term" value="C:MHC class II protein complex"/>
    <property type="evidence" value="ECO:0007669"/>
    <property type="project" value="InterPro"/>
</dbReference>
<reference evidence="3 4" key="1">
    <citation type="submission" date="2019-09" db="EMBL/GenBank/DDBJ databases">
        <title>Bird 10,000 Genomes (B10K) Project - Family phase.</title>
        <authorList>
            <person name="Zhang G."/>
        </authorList>
    </citation>
    <scope>NUCLEOTIDE SEQUENCE [LARGE SCALE GENOMIC DNA]</scope>
    <source>
        <strain evidence="3">OUT-0011</strain>
        <tissue evidence="3">Muscle</tissue>
    </source>
</reference>
<dbReference type="AlphaFoldDB" id="A0A7K7IFH6"/>
<evidence type="ECO:0000259" key="2">
    <source>
        <dbReference type="SMART" id="SM00921"/>
    </source>
</evidence>
<evidence type="ECO:0000313" key="3">
    <source>
        <dbReference type="EMBL" id="NWY92554.1"/>
    </source>
</evidence>
<dbReference type="Proteomes" id="UP000564784">
    <property type="component" value="Unassembled WGS sequence"/>
</dbReference>
<dbReference type="EMBL" id="VZSM01001351">
    <property type="protein sequence ID" value="NWY92554.1"/>
    <property type="molecule type" value="Genomic_DNA"/>
</dbReference>
<organism evidence="3 4">
    <name type="scientific">Loxia curvirostra</name>
    <name type="common">Red crossbill</name>
    <dbReference type="NCBI Taxonomy" id="64802"/>
    <lineage>
        <taxon>Eukaryota</taxon>
        <taxon>Metazoa</taxon>
        <taxon>Chordata</taxon>
        <taxon>Craniata</taxon>
        <taxon>Vertebrata</taxon>
        <taxon>Euteleostomi</taxon>
        <taxon>Archelosauria</taxon>
        <taxon>Archosauria</taxon>
        <taxon>Dinosauria</taxon>
        <taxon>Saurischia</taxon>
        <taxon>Theropoda</taxon>
        <taxon>Coelurosauria</taxon>
        <taxon>Aves</taxon>
        <taxon>Neognathae</taxon>
        <taxon>Neoaves</taxon>
        <taxon>Telluraves</taxon>
        <taxon>Australaves</taxon>
        <taxon>Passeriformes</taxon>
        <taxon>Passeroidea</taxon>
        <taxon>Fringillidae</taxon>
        <taxon>Carduelinae</taxon>
        <taxon>Loxia</taxon>
    </lineage>
</organism>
<gene>
    <name evidence="3" type="primary">Hb2l_0</name>
    <name evidence="3" type="ORF">LOXCUR_R16065</name>
</gene>
<feature type="non-terminal residue" evidence="3">
    <location>
        <position position="95"/>
    </location>
</feature>
<dbReference type="OrthoDB" id="10043043at2759"/>